<evidence type="ECO:0000313" key="2">
    <source>
        <dbReference type="EMBL" id="SEH82754.1"/>
    </source>
</evidence>
<proteinExistence type="predicted"/>
<dbReference type="Pfam" id="PF13211">
    <property type="entry name" value="DUF4019"/>
    <property type="match status" value="1"/>
</dbReference>
<dbReference type="STRING" id="1679444.PYTT_1042"/>
<dbReference type="EMBL" id="LT629973">
    <property type="protein sequence ID" value="SEH82754.1"/>
    <property type="molecule type" value="Genomic_DNA"/>
</dbReference>
<dbReference type="OrthoDB" id="21915at2"/>
<organism evidence="2 3">
    <name type="scientific">Akkermansia glycaniphila</name>
    <dbReference type="NCBI Taxonomy" id="1679444"/>
    <lineage>
        <taxon>Bacteria</taxon>
        <taxon>Pseudomonadati</taxon>
        <taxon>Verrucomicrobiota</taxon>
        <taxon>Verrucomicrobiia</taxon>
        <taxon>Verrucomicrobiales</taxon>
        <taxon>Akkermansiaceae</taxon>
        <taxon>Akkermansia</taxon>
    </lineage>
</organism>
<feature type="chain" id="PRO_5014266565" evidence="1">
    <location>
        <begin position="29"/>
        <end position="200"/>
    </location>
</feature>
<dbReference type="KEGG" id="agl:PYTT_1042"/>
<dbReference type="InterPro" id="IPR025091">
    <property type="entry name" value="DUF4019"/>
</dbReference>
<dbReference type="AlphaFoldDB" id="A0A1C7PDU6"/>
<feature type="signal peptide" evidence="1">
    <location>
        <begin position="1"/>
        <end position="28"/>
    </location>
</feature>
<accession>A0A1C7PDU6</accession>
<evidence type="ECO:0000313" key="3">
    <source>
        <dbReference type="Proteomes" id="UP000176204"/>
    </source>
</evidence>
<name>A0A1C7PDU6_9BACT</name>
<sequence>MKTHNLTKHLIPLLFACGTFSLTTGVIAAVQNDRTETGKEPPSDEISQAVQTAQSWLSLIDAGQYEKSYNQMDKHIGNHNLTLPDWAKSCNSMKTHFGIITGRRYIKIEMLAETPGLPKNSWMIVTFHAETSAPLIREYIKATGTGTIPGGIAASEGKLIESVVLIKQPKNGEWLPAGRILDIPEARDPAMIPSKPLLEQ</sequence>
<protein>
    <submittedName>
        <fullName evidence="2">Uncharacterized protein</fullName>
    </submittedName>
</protein>
<dbReference type="RefSeq" id="WP_067773426.1">
    <property type="nucleotide sequence ID" value="NZ_JACVVN010000007.1"/>
</dbReference>
<reference evidence="3" key="1">
    <citation type="submission" date="2016-09" db="EMBL/GenBank/DDBJ databases">
        <authorList>
            <person name="Koehorst J."/>
        </authorList>
    </citation>
    <scope>NUCLEOTIDE SEQUENCE [LARGE SCALE GENOMIC DNA]</scope>
</reference>
<dbReference type="Proteomes" id="UP000176204">
    <property type="component" value="Chromosome I"/>
</dbReference>
<keyword evidence="1" id="KW-0732">Signal</keyword>
<evidence type="ECO:0000256" key="1">
    <source>
        <dbReference type="SAM" id="SignalP"/>
    </source>
</evidence>
<keyword evidence="3" id="KW-1185">Reference proteome</keyword>
<gene>
    <name evidence="2" type="ORF">PYTT_1042</name>
</gene>